<proteinExistence type="inferred from homology"/>
<evidence type="ECO:0000313" key="5">
    <source>
        <dbReference type="EMBL" id="EJT69506.1"/>
    </source>
</evidence>
<accession>J3PHZ4</accession>
<reference evidence="7" key="1">
    <citation type="submission" date="2010-07" db="EMBL/GenBank/DDBJ databases">
        <title>The genome sequence of Gaeumannomyces graminis var. tritici strain R3-111a-1.</title>
        <authorList>
            <consortium name="The Broad Institute Genome Sequencing Platform"/>
            <person name="Ma L.-J."/>
            <person name="Dead R."/>
            <person name="Young S."/>
            <person name="Zeng Q."/>
            <person name="Koehrsen M."/>
            <person name="Alvarado L."/>
            <person name="Berlin A."/>
            <person name="Chapman S.B."/>
            <person name="Chen Z."/>
            <person name="Freedman E."/>
            <person name="Gellesch M."/>
            <person name="Goldberg J."/>
            <person name="Griggs A."/>
            <person name="Gujja S."/>
            <person name="Heilman E.R."/>
            <person name="Heiman D."/>
            <person name="Hepburn T."/>
            <person name="Howarth C."/>
            <person name="Jen D."/>
            <person name="Larson L."/>
            <person name="Mehta T."/>
            <person name="Neiman D."/>
            <person name="Pearson M."/>
            <person name="Roberts A."/>
            <person name="Saif S."/>
            <person name="Shea T."/>
            <person name="Shenoy N."/>
            <person name="Sisk P."/>
            <person name="Stolte C."/>
            <person name="Sykes S."/>
            <person name="Walk T."/>
            <person name="White J."/>
            <person name="Yandava C."/>
            <person name="Haas B."/>
            <person name="Nusbaum C."/>
            <person name="Birren B."/>
        </authorList>
    </citation>
    <scope>NUCLEOTIDE SEQUENCE [LARGE SCALE GENOMIC DNA]</scope>
    <source>
        <strain evidence="7">R3-111a-1</strain>
    </source>
</reference>
<dbReference type="eggNOG" id="ENOG502QRV1">
    <property type="taxonomic scope" value="Eukaryota"/>
</dbReference>
<evidence type="ECO:0000313" key="7">
    <source>
        <dbReference type="Proteomes" id="UP000006039"/>
    </source>
</evidence>
<keyword evidence="7" id="KW-1185">Reference proteome</keyword>
<dbReference type="Proteomes" id="UP000006039">
    <property type="component" value="Unassembled WGS sequence"/>
</dbReference>
<dbReference type="VEuPathDB" id="FungiDB:GGTG_13125"/>
<evidence type="ECO:0000256" key="3">
    <source>
        <dbReference type="SAM" id="MobiDB-lite"/>
    </source>
</evidence>
<keyword evidence="2" id="KW-0843">Virulence</keyword>
<dbReference type="InterPro" id="IPR008701">
    <property type="entry name" value="NPP1"/>
</dbReference>
<feature type="region of interest" description="Disordered" evidence="3">
    <location>
        <begin position="69"/>
        <end position="90"/>
    </location>
</feature>
<evidence type="ECO:0000256" key="2">
    <source>
        <dbReference type="ARBA" id="ARBA00023026"/>
    </source>
</evidence>
<keyword evidence="4" id="KW-0732">Signal</keyword>
<dbReference type="PANTHER" id="PTHR33657:SF8">
    <property type="entry name" value="DOMAIN PROTEIN, PUTATIVE (AFU_ORTHOLOGUE AFUA_5G00600)-RELATED"/>
    <property type="match status" value="1"/>
</dbReference>
<dbReference type="EnsemblFungi" id="EJT69506">
    <property type="protein sequence ID" value="EJT69506"/>
    <property type="gene ID" value="GGTG_13125"/>
</dbReference>
<dbReference type="STRING" id="644352.J3PHZ4"/>
<reference evidence="6" key="4">
    <citation type="journal article" date="2015" name="G3 (Bethesda)">
        <title>Genome sequences of three phytopathogenic species of the Magnaporthaceae family of fungi.</title>
        <authorList>
            <person name="Okagaki L.H."/>
            <person name="Nunes C.C."/>
            <person name="Sailsbery J."/>
            <person name="Clay B."/>
            <person name="Brown D."/>
            <person name="John T."/>
            <person name="Oh Y."/>
            <person name="Young N."/>
            <person name="Fitzgerald M."/>
            <person name="Haas B.J."/>
            <person name="Zeng Q."/>
            <person name="Young S."/>
            <person name="Adiconis X."/>
            <person name="Fan L."/>
            <person name="Levin J.Z."/>
            <person name="Mitchell T.K."/>
            <person name="Okubara P.A."/>
            <person name="Farman M.L."/>
            <person name="Kohn L.M."/>
            <person name="Birren B."/>
            <person name="Ma L.-J."/>
            <person name="Dean R.A."/>
        </authorList>
    </citation>
    <scope>NUCLEOTIDE SEQUENCE</scope>
    <source>
        <strain evidence="6">R3-111a-1</strain>
    </source>
</reference>
<dbReference type="PIRSF" id="PIRSF029958">
    <property type="entry name" value="Necrosis-inducing_protein"/>
    <property type="match status" value="1"/>
</dbReference>
<dbReference type="EMBL" id="GL385404">
    <property type="protein sequence ID" value="EJT69506.1"/>
    <property type="molecule type" value="Genomic_DNA"/>
</dbReference>
<sequence>MKSFGVLSLLSLVALSIAAPLEARANTVNHDSLFPKPQTVRGGPDGEAMVRFSPRLRIANGCQPYPAVDDSGNVSGGVKPGGSSASNCGDPGRAQTYARAGVVDGQFAIMYSWYMPKDQPRSDTIGAHRHDWENVVVFPDGARQAITRGAASGHGQYKIASSPPTPPTVEYFTNLPTNHELQWSGDARAVQHAVLDWEVMPQASRDALQSHDFGSANVPFKDGSFESNVRKAIKG</sequence>
<dbReference type="GeneID" id="20353583"/>
<evidence type="ECO:0000256" key="4">
    <source>
        <dbReference type="SAM" id="SignalP"/>
    </source>
</evidence>
<evidence type="ECO:0000256" key="1">
    <source>
        <dbReference type="ARBA" id="ARBA00009520"/>
    </source>
</evidence>
<dbReference type="Pfam" id="PF05630">
    <property type="entry name" value="NPP1"/>
    <property type="match status" value="1"/>
</dbReference>
<feature type="signal peptide" evidence="4">
    <location>
        <begin position="1"/>
        <end position="18"/>
    </location>
</feature>
<dbReference type="HOGENOM" id="CLU_062263_1_0_1"/>
<dbReference type="PANTHER" id="PTHR33657">
    <property type="entry name" value="DOMAIN PROTEIN, PUTATIVE (AFU_ORTHOLOGUE AFUA_5G00600)-RELATED"/>
    <property type="match status" value="1"/>
</dbReference>
<protein>
    <submittedName>
        <fullName evidence="5 6">Uncharacterized protein</fullName>
    </submittedName>
</protein>
<reference evidence="5" key="2">
    <citation type="submission" date="2010-07" db="EMBL/GenBank/DDBJ databases">
        <authorList>
            <consortium name="The Broad Institute Genome Sequencing Platform"/>
            <consortium name="Broad Institute Genome Sequencing Center for Infectious Disease"/>
            <person name="Ma L.-J."/>
            <person name="Dead R."/>
            <person name="Young S."/>
            <person name="Zeng Q."/>
            <person name="Koehrsen M."/>
            <person name="Alvarado L."/>
            <person name="Berlin A."/>
            <person name="Chapman S.B."/>
            <person name="Chen Z."/>
            <person name="Freedman E."/>
            <person name="Gellesch M."/>
            <person name="Goldberg J."/>
            <person name="Griggs A."/>
            <person name="Gujja S."/>
            <person name="Heilman E.R."/>
            <person name="Heiman D."/>
            <person name="Hepburn T."/>
            <person name="Howarth C."/>
            <person name="Jen D."/>
            <person name="Larson L."/>
            <person name="Mehta T."/>
            <person name="Neiman D."/>
            <person name="Pearson M."/>
            <person name="Roberts A."/>
            <person name="Saif S."/>
            <person name="Shea T."/>
            <person name="Shenoy N."/>
            <person name="Sisk P."/>
            <person name="Stolte C."/>
            <person name="Sykes S."/>
            <person name="Walk T."/>
            <person name="White J."/>
            <person name="Yandava C."/>
            <person name="Haas B."/>
            <person name="Nusbaum C."/>
            <person name="Birren B."/>
        </authorList>
    </citation>
    <scope>NUCLEOTIDE SEQUENCE</scope>
    <source>
        <strain evidence="5">R3-111a-1</strain>
    </source>
</reference>
<organism evidence="5">
    <name type="scientific">Gaeumannomyces tritici (strain R3-111a-1)</name>
    <name type="common">Wheat and barley take-all root rot fungus</name>
    <name type="synonym">Gaeumannomyces graminis var. tritici</name>
    <dbReference type="NCBI Taxonomy" id="644352"/>
    <lineage>
        <taxon>Eukaryota</taxon>
        <taxon>Fungi</taxon>
        <taxon>Dikarya</taxon>
        <taxon>Ascomycota</taxon>
        <taxon>Pezizomycotina</taxon>
        <taxon>Sordariomycetes</taxon>
        <taxon>Sordariomycetidae</taxon>
        <taxon>Magnaporthales</taxon>
        <taxon>Magnaporthaceae</taxon>
        <taxon>Gaeumannomyces</taxon>
    </lineage>
</organism>
<comment type="similarity">
    <text evidence="1">Belongs to the Necrosis inducing protein (NPP1) family.</text>
</comment>
<feature type="chain" id="PRO_5015095430" evidence="4">
    <location>
        <begin position="19"/>
        <end position="235"/>
    </location>
</feature>
<reference evidence="6" key="5">
    <citation type="submission" date="2018-04" db="UniProtKB">
        <authorList>
            <consortium name="EnsemblFungi"/>
        </authorList>
    </citation>
    <scope>IDENTIFICATION</scope>
    <source>
        <strain evidence="6">R3-111a-1</strain>
    </source>
</reference>
<evidence type="ECO:0000313" key="6">
    <source>
        <dbReference type="EnsemblFungi" id="EJT69506"/>
    </source>
</evidence>
<name>J3PHZ4_GAET3</name>
<dbReference type="AlphaFoldDB" id="J3PHZ4"/>
<gene>
    <name evidence="6" type="primary">20353583</name>
    <name evidence="5" type="ORF">GGTG_13125</name>
</gene>
<reference evidence="5" key="3">
    <citation type="submission" date="2010-09" db="EMBL/GenBank/DDBJ databases">
        <title>Annotation of Gaeumannomyces graminis var. tritici R3-111a-1.</title>
        <authorList>
            <consortium name="The Broad Institute Genome Sequencing Platform"/>
            <person name="Ma L.-J."/>
            <person name="Dead R."/>
            <person name="Young S.K."/>
            <person name="Zeng Q."/>
            <person name="Gargeya S."/>
            <person name="Fitzgerald M."/>
            <person name="Haas B."/>
            <person name="Abouelleil A."/>
            <person name="Alvarado L."/>
            <person name="Arachchi H.M."/>
            <person name="Berlin A."/>
            <person name="Brown A."/>
            <person name="Chapman S.B."/>
            <person name="Chen Z."/>
            <person name="Dunbar C."/>
            <person name="Freedman E."/>
            <person name="Gearin G."/>
            <person name="Gellesch M."/>
            <person name="Goldberg J."/>
            <person name="Griggs A."/>
            <person name="Gujja S."/>
            <person name="Heiman D."/>
            <person name="Howarth C."/>
            <person name="Larson L."/>
            <person name="Lui A."/>
            <person name="MacDonald P.J.P."/>
            <person name="Mehta T."/>
            <person name="Montmayeur A."/>
            <person name="Murphy C."/>
            <person name="Neiman D."/>
            <person name="Pearson M."/>
            <person name="Priest M."/>
            <person name="Roberts A."/>
            <person name="Saif S."/>
            <person name="Shea T."/>
            <person name="Shenoy N."/>
            <person name="Sisk P."/>
            <person name="Stolte C."/>
            <person name="Sykes S."/>
            <person name="Yandava C."/>
            <person name="Wortman J."/>
            <person name="Nusbaum C."/>
            <person name="Birren B."/>
        </authorList>
    </citation>
    <scope>NUCLEOTIDE SEQUENCE</scope>
    <source>
        <strain evidence="5">R3-111a-1</strain>
    </source>
</reference>
<dbReference type="RefSeq" id="XP_009229291.1">
    <property type="nucleotide sequence ID" value="XM_009231027.1"/>
</dbReference>
<dbReference type="OrthoDB" id="89086at2759"/>